<dbReference type="InterPro" id="IPR001986">
    <property type="entry name" value="Enolpyruvate_Tfrase_dom"/>
</dbReference>
<dbReference type="InterPro" id="IPR013792">
    <property type="entry name" value="RNA3'P_cycl/enolpyr_Trfase_a/b"/>
</dbReference>
<dbReference type="Gene3D" id="3.65.10.10">
    <property type="entry name" value="Enolpyruvate transferase domain"/>
    <property type="match status" value="1"/>
</dbReference>
<dbReference type="GO" id="GO:0003866">
    <property type="term" value="F:3-phosphoshikimate 1-carboxyvinyltransferase activity"/>
    <property type="evidence" value="ECO:0007669"/>
    <property type="project" value="UniProtKB-EC"/>
</dbReference>
<keyword evidence="1 3" id="KW-0808">Transferase</keyword>
<protein>
    <submittedName>
        <fullName evidence="3">3-phosphoshikimate 1-carboxyvinyltransferase</fullName>
        <ecNumber evidence="3">2.5.1.19</ecNumber>
    </submittedName>
</protein>
<dbReference type="PANTHER" id="PTHR21090:SF5">
    <property type="entry name" value="PENTAFUNCTIONAL AROM POLYPEPTIDE"/>
    <property type="match status" value="1"/>
</dbReference>
<feature type="domain" description="Enolpyruvate transferase" evidence="2">
    <location>
        <begin position="1"/>
        <end position="66"/>
    </location>
</feature>
<evidence type="ECO:0000259" key="2">
    <source>
        <dbReference type="Pfam" id="PF00275"/>
    </source>
</evidence>
<dbReference type="Pfam" id="PF00275">
    <property type="entry name" value="EPSP_synthase"/>
    <property type="match status" value="1"/>
</dbReference>
<dbReference type="PANTHER" id="PTHR21090">
    <property type="entry name" value="AROM/DEHYDROQUINATE SYNTHASE"/>
    <property type="match status" value="1"/>
</dbReference>
<dbReference type="GO" id="GO:0009423">
    <property type="term" value="P:chorismate biosynthetic process"/>
    <property type="evidence" value="ECO:0007669"/>
    <property type="project" value="TreeGrafter"/>
</dbReference>
<reference evidence="3" key="1">
    <citation type="submission" date="2019-08" db="EMBL/GenBank/DDBJ databases">
        <authorList>
            <person name="Kucharzyk K."/>
            <person name="Murdoch R.W."/>
            <person name="Higgins S."/>
            <person name="Loffler F."/>
        </authorList>
    </citation>
    <scope>NUCLEOTIDE SEQUENCE</scope>
</reference>
<accession>A0A645HWM8</accession>
<dbReference type="SUPFAM" id="SSF55205">
    <property type="entry name" value="EPT/RTPC-like"/>
    <property type="match status" value="1"/>
</dbReference>
<sequence>MGANIIETQDGLLIDGLRQLNFAHCYSYHDHRMAMALAIAGAAGQGVQIASPDCVTISYPDFYSVLTKLSS</sequence>
<dbReference type="EC" id="2.5.1.19" evidence="3"/>
<name>A0A645HWM8_9ZZZZ</name>
<dbReference type="AlphaFoldDB" id="A0A645HWM8"/>
<gene>
    <name evidence="3" type="primary">aroA_44</name>
    <name evidence="3" type="ORF">SDC9_190988</name>
</gene>
<comment type="caution">
    <text evidence="3">The sequence shown here is derived from an EMBL/GenBank/DDBJ whole genome shotgun (WGS) entry which is preliminary data.</text>
</comment>
<proteinExistence type="predicted"/>
<organism evidence="3">
    <name type="scientific">bioreactor metagenome</name>
    <dbReference type="NCBI Taxonomy" id="1076179"/>
    <lineage>
        <taxon>unclassified sequences</taxon>
        <taxon>metagenomes</taxon>
        <taxon>ecological metagenomes</taxon>
    </lineage>
</organism>
<evidence type="ECO:0000313" key="3">
    <source>
        <dbReference type="EMBL" id="MPN43428.1"/>
    </source>
</evidence>
<evidence type="ECO:0000256" key="1">
    <source>
        <dbReference type="ARBA" id="ARBA00022679"/>
    </source>
</evidence>
<dbReference type="InterPro" id="IPR036968">
    <property type="entry name" value="Enolpyruvate_Tfrase_sf"/>
</dbReference>
<dbReference type="EMBL" id="VSSQ01101824">
    <property type="protein sequence ID" value="MPN43428.1"/>
    <property type="molecule type" value="Genomic_DNA"/>
</dbReference>